<evidence type="ECO:0000256" key="1">
    <source>
        <dbReference type="SAM" id="MobiDB-lite"/>
    </source>
</evidence>
<reference evidence="3 4" key="1">
    <citation type="journal article" date="2018" name="J. Allergy Clin. Immunol.">
        <title>High-quality assembly of Dermatophagoides pteronyssinus genome and transcriptome reveals a wide range of novel allergens.</title>
        <authorList>
            <person name="Liu X.Y."/>
            <person name="Yang K.Y."/>
            <person name="Wang M.Q."/>
            <person name="Kwok J.S."/>
            <person name="Zeng X."/>
            <person name="Yang Z."/>
            <person name="Xiao X.J."/>
            <person name="Lau C.P."/>
            <person name="Li Y."/>
            <person name="Huang Z.M."/>
            <person name="Ba J.G."/>
            <person name="Yim A.K."/>
            <person name="Ouyang C.Y."/>
            <person name="Ngai S.M."/>
            <person name="Chan T.F."/>
            <person name="Leung E.L."/>
            <person name="Liu L."/>
            <person name="Liu Z.G."/>
            <person name="Tsui S.K."/>
        </authorList>
    </citation>
    <scope>NUCLEOTIDE SEQUENCE [LARGE SCALE GENOMIC DNA]</scope>
    <source>
        <strain evidence="3">Derp</strain>
    </source>
</reference>
<dbReference type="Proteomes" id="UP000887458">
    <property type="component" value="Unassembled WGS sequence"/>
</dbReference>
<comment type="caution">
    <text evidence="3">The sequence shown here is derived from an EMBL/GenBank/DDBJ whole genome shotgun (WGS) entry which is preliminary data.</text>
</comment>
<keyword evidence="4" id="KW-1185">Reference proteome</keyword>
<keyword evidence="2" id="KW-0472">Membrane</keyword>
<feature type="transmembrane region" description="Helical" evidence="2">
    <location>
        <begin position="76"/>
        <end position="94"/>
    </location>
</feature>
<accession>A0ABQ8IYU0</accession>
<evidence type="ECO:0000313" key="3">
    <source>
        <dbReference type="EMBL" id="KAH9415479.1"/>
    </source>
</evidence>
<protein>
    <submittedName>
        <fullName evidence="3">Uncharacterized protein</fullName>
    </submittedName>
</protein>
<organism evidence="3 4">
    <name type="scientific">Dermatophagoides pteronyssinus</name>
    <name type="common">European house dust mite</name>
    <dbReference type="NCBI Taxonomy" id="6956"/>
    <lineage>
        <taxon>Eukaryota</taxon>
        <taxon>Metazoa</taxon>
        <taxon>Ecdysozoa</taxon>
        <taxon>Arthropoda</taxon>
        <taxon>Chelicerata</taxon>
        <taxon>Arachnida</taxon>
        <taxon>Acari</taxon>
        <taxon>Acariformes</taxon>
        <taxon>Sarcoptiformes</taxon>
        <taxon>Astigmata</taxon>
        <taxon>Psoroptidia</taxon>
        <taxon>Analgoidea</taxon>
        <taxon>Pyroglyphidae</taxon>
        <taxon>Dermatophagoidinae</taxon>
        <taxon>Dermatophagoides</taxon>
    </lineage>
</organism>
<sequence length="123" mass="13381">MTAHLEHTHILINALFRNKTRKNFGIMHRINACLALLAIPNIFLDFALVGIGISIISSITSVGSTSLPLIGSTNTISNHVVVLLMLILPATCPLREIIASIETEPEPKQNNPKSFSELPLTES</sequence>
<keyword evidence="2" id="KW-0812">Transmembrane</keyword>
<evidence type="ECO:0000256" key="2">
    <source>
        <dbReference type="SAM" id="Phobius"/>
    </source>
</evidence>
<feature type="region of interest" description="Disordered" evidence="1">
    <location>
        <begin position="103"/>
        <end position="123"/>
    </location>
</feature>
<keyword evidence="2" id="KW-1133">Transmembrane helix</keyword>
<name>A0ABQ8IYU0_DERPT</name>
<reference evidence="3 4" key="2">
    <citation type="journal article" date="2022" name="Mol. Biol. Evol.">
        <title>Comparative Genomics Reveals Insights into the Divergent Evolution of Astigmatic Mites and Household Pest Adaptations.</title>
        <authorList>
            <person name="Xiong Q."/>
            <person name="Wan A.T."/>
            <person name="Liu X."/>
            <person name="Fung C.S."/>
            <person name="Xiao X."/>
            <person name="Malainual N."/>
            <person name="Hou J."/>
            <person name="Wang L."/>
            <person name="Wang M."/>
            <person name="Yang K.Y."/>
            <person name="Cui Y."/>
            <person name="Leung E.L."/>
            <person name="Nong W."/>
            <person name="Shin S.K."/>
            <person name="Au S.W."/>
            <person name="Jeong K.Y."/>
            <person name="Chew F.T."/>
            <person name="Hui J.H."/>
            <person name="Leung T.F."/>
            <person name="Tungtrongchitr A."/>
            <person name="Zhong N."/>
            <person name="Liu Z."/>
            <person name="Tsui S.K."/>
        </authorList>
    </citation>
    <scope>NUCLEOTIDE SEQUENCE [LARGE SCALE GENOMIC DNA]</scope>
    <source>
        <strain evidence="3">Derp</strain>
    </source>
</reference>
<gene>
    <name evidence="3" type="ORF">DERP_010335</name>
</gene>
<proteinExistence type="predicted"/>
<dbReference type="EMBL" id="NJHN03000096">
    <property type="protein sequence ID" value="KAH9415479.1"/>
    <property type="molecule type" value="Genomic_DNA"/>
</dbReference>
<feature type="transmembrane region" description="Helical" evidence="2">
    <location>
        <begin position="30"/>
        <end position="56"/>
    </location>
</feature>
<evidence type="ECO:0000313" key="4">
    <source>
        <dbReference type="Proteomes" id="UP000887458"/>
    </source>
</evidence>